<protein>
    <recommendedName>
        <fullName evidence="2">GmrSD restriction endonucleases C-terminal domain-containing protein</fullName>
    </recommendedName>
</protein>
<proteinExistence type="predicted"/>
<comment type="caution">
    <text evidence="3">The sequence shown here is derived from an EMBL/GenBank/DDBJ whole genome shotgun (WGS) entry which is preliminary data.</text>
</comment>
<feature type="domain" description="GmrSD restriction endonucleases C-terminal" evidence="2">
    <location>
        <begin position="108"/>
        <end position="205"/>
    </location>
</feature>
<evidence type="ECO:0000256" key="1">
    <source>
        <dbReference type="SAM" id="SignalP"/>
    </source>
</evidence>
<keyword evidence="1" id="KW-0732">Signal</keyword>
<dbReference type="OrthoDB" id="3162605at2759"/>
<evidence type="ECO:0000259" key="2">
    <source>
        <dbReference type="Pfam" id="PF07510"/>
    </source>
</evidence>
<sequence length="210" mass="22606">MGLKQISWSIIGIFALEPGFVTALPAPSPPGIPSASVAQSELAGLKVAAQEPQDGYSRSEFPHWIKQSGSCDTRDVVLKRDGLNVVQSTSGCSTTSGTWISPYDGGTWTQSSDVDIDHLVPLSNAWKSGASAWTTAERQAFANDLVNPQLLAVTDNVNESKGDRGPEQWKPPLTSYHCTYAEMWVKVKSVYKLTITSAEKSALSQMLATC</sequence>
<feature type="signal peptide" evidence="1">
    <location>
        <begin position="1"/>
        <end position="23"/>
    </location>
</feature>
<organism evidence="3 4">
    <name type="scientific">Penicillium ucsense</name>
    <dbReference type="NCBI Taxonomy" id="2839758"/>
    <lineage>
        <taxon>Eukaryota</taxon>
        <taxon>Fungi</taxon>
        <taxon>Dikarya</taxon>
        <taxon>Ascomycota</taxon>
        <taxon>Pezizomycotina</taxon>
        <taxon>Eurotiomycetes</taxon>
        <taxon>Eurotiomycetidae</taxon>
        <taxon>Eurotiales</taxon>
        <taxon>Aspergillaceae</taxon>
        <taxon>Penicillium</taxon>
    </lineage>
</organism>
<dbReference type="Proteomes" id="UP000631181">
    <property type="component" value="Unassembled WGS sequence"/>
</dbReference>
<dbReference type="EMBL" id="WIWV01000139">
    <property type="protein sequence ID" value="KAF7712978.1"/>
    <property type="molecule type" value="Genomic_DNA"/>
</dbReference>
<feature type="chain" id="PRO_5035291036" description="GmrSD restriction endonucleases C-terminal domain-containing protein" evidence="1">
    <location>
        <begin position="24"/>
        <end position="210"/>
    </location>
</feature>
<dbReference type="PANTHER" id="PTHR24094:SF15">
    <property type="entry name" value="AMP-DEPENDENT SYNTHETASE_LIGASE DOMAIN-CONTAINING PROTEIN-RELATED"/>
    <property type="match status" value="1"/>
</dbReference>
<keyword evidence="4" id="KW-1185">Reference proteome</keyword>
<gene>
    <name evidence="3" type="ORF">PECM_001759</name>
</gene>
<name>A0A8J8VX43_9EURO</name>
<dbReference type="InterPro" id="IPR011089">
    <property type="entry name" value="GmrSD_C"/>
</dbReference>
<evidence type="ECO:0000313" key="3">
    <source>
        <dbReference type="EMBL" id="KAF7712978.1"/>
    </source>
</evidence>
<reference evidence="3" key="1">
    <citation type="journal article" date="2020" name="Front. Microbiol.">
        <title>Gene regulatory networks of Penicillium echinulatum 2HH and Penicillium oxalicum 114-2 inferred by a computational biology approach.</title>
        <authorList>
            <person name="Lenz A.R."/>
            <person name="Galan-Vasquez E."/>
            <person name="Balbinot E."/>
            <person name="De Abreu F.P."/>
            <person name="De Oliveira N.S."/>
            <person name="Da Rosa L.O."/>
            <person name="De Avila E Silva S."/>
            <person name="Camassola M."/>
            <person name="Dillon A.J.P."/>
            <person name="Perez-Rueda E."/>
        </authorList>
    </citation>
    <scope>NUCLEOTIDE SEQUENCE</scope>
    <source>
        <strain evidence="3">S1M29</strain>
    </source>
</reference>
<dbReference type="AlphaFoldDB" id="A0A8J8VX43"/>
<evidence type="ECO:0000313" key="4">
    <source>
        <dbReference type="Proteomes" id="UP000631181"/>
    </source>
</evidence>
<dbReference type="PANTHER" id="PTHR24094">
    <property type="entry name" value="SECRETED PROTEIN"/>
    <property type="match status" value="1"/>
</dbReference>
<dbReference type="Pfam" id="PF07510">
    <property type="entry name" value="GmrSD_C"/>
    <property type="match status" value="1"/>
</dbReference>
<accession>A0A8J8VX43</accession>